<dbReference type="Proteomes" id="UP000319210">
    <property type="component" value="Unassembled WGS sequence"/>
</dbReference>
<feature type="transmembrane region" description="Helical" evidence="2">
    <location>
        <begin position="236"/>
        <end position="258"/>
    </location>
</feature>
<keyword evidence="4" id="KW-1185">Reference proteome</keyword>
<evidence type="ECO:0000313" key="4">
    <source>
        <dbReference type="Proteomes" id="UP000319210"/>
    </source>
</evidence>
<keyword evidence="2" id="KW-0472">Membrane</keyword>
<evidence type="ECO:0000313" key="3">
    <source>
        <dbReference type="EMBL" id="GEB54281.1"/>
    </source>
</evidence>
<accession>A0A4Y3R9B7</accession>
<evidence type="ECO:0000256" key="1">
    <source>
        <dbReference type="SAM" id="MobiDB-lite"/>
    </source>
</evidence>
<feature type="region of interest" description="Disordered" evidence="1">
    <location>
        <begin position="439"/>
        <end position="458"/>
    </location>
</feature>
<proteinExistence type="predicted"/>
<sequence length="667" mass="70549">MADTSSPDRNPTWIPSTSIAVEDAEAALVENYPRLVRLAYLVLPPTPSRHHRVLTAHATTQASLPHFRTSTSTLPLPGPRTGIPGWAMPDPAYVWLRLRVLRRVLEAERPRRAGLFRRRRAAASGRTLPWVVGLRLFPQVYAGGCALDDAFTGLPGAVRAAYVLRHLEGLADPDIRRLLRAARVPAAEADAAPAAADRVRGLPDGGEGALLEAAECDPCTLHVRPTDLLRRRQHRWAGVAAAVALLACGGLVAAPGGWGPAGPGHASAAYGTAGPHGDVLDPAAVSRVPADSWRTASRTDHGAWPARGALRDDASLLHRALSAWARPDDRVRVTAARGTQTGPPPGPPQLLYAGQLDGNAVVLLFDGARVARYAEPLRREELRRKGATLELARTAGASTVTSGAVVVSRGEEGVRYLTAPWVREASVLDLLDPGDEGRVLPRDTDGVTAPVPRADTHPRRCERWPALGLSGSEGVAEDRQLYADLGELTPARLADGRRHEPATSAGARHRLARTACHFPAILGSGVKTVTNWEFARQTLPEGDGAAAWVCTRAATWRGAGARVMAQFQPPTRKPGRPGAAAARAEDTAACGRVREAMAGVLWKSSAGHWYVLAAADKGVVSLRAQGEGVRGGAVAVPGHTLAVRAAEGARARLSGVREDGRTSGPLS</sequence>
<reference evidence="3 4" key="1">
    <citation type="submission" date="2019-06" db="EMBL/GenBank/DDBJ databases">
        <title>Whole genome shotgun sequence of Streptomyces cacaoi subsp. cacaoi NBRC 12748.</title>
        <authorList>
            <person name="Hosoyama A."/>
            <person name="Uohara A."/>
            <person name="Ohji S."/>
            <person name="Ichikawa N."/>
        </authorList>
    </citation>
    <scope>NUCLEOTIDE SEQUENCE [LARGE SCALE GENOMIC DNA]</scope>
    <source>
        <strain evidence="3 4">NBRC 12748</strain>
    </source>
</reference>
<name>A0A4Y3R9B7_STRCI</name>
<keyword evidence="2" id="KW-1133">Transmembrane helix</keyword>
<comment type="caution">
    <text evidence="3">The sequence shown here is derived from an EMBL/GenBank/DDBJ whole genome shotgun (WGS) entry which is preliminary data.</text>
</comment>
<keyword evidence="2" id="KW-0812">Transmembrane</keyword>
<dbReference type="AlphaFoldDB" id="A0A4Y3R9B7"/>
<evidence type="ECO:0000256" key="2">
    <source>
        <dbReference type="SAM" id="Phobius"/>
    </source>
</evidence>
<dbReference type="EMBL" id="BJMM01000098">
    <property type="protein sequence ID" value="GEB54281.1"/>
    <property type="molecule type" value="Genomic_DNA"/>
</dbReference>
<gene>
    <name evidence="3" type="ORF">SCA03_68320</name>
</gene>
<protein>
    <submittedName>
        <fullName evidence="3">Uncharacterized protein</fullName>
    </submittedName>
</protein>
<dbReference type="OrthoDB" id="3932808at2"/>
<organism evidence="3 4">
    <name type="scientific">Streptomyces cacaoi</name>
    <dbReference type="NCBI Taxonomy" id="1898"/>
    <lineage>
        <taxon>Bacteria</taxon>
        <taxon>Bacillati</taxon>
        <taxon>Actinomycetota</taxon>
        <taxon>Actinomycetes</taxon>
        <taxon>Kitasatosporales</taxon>
        <taxon>Streptomycetaceae</taxon>
        <taxon>Streptomyces</taxon>
    </lineage>
</organism>
<dbReference type="RefSeq" id="WP_141275854.1">
    <property type="nucleotide sequence ID" value="NZ_BJMM01000098.1"/>
</dbReference>